<gene>
    <name evidence="2" type="ORF">FL622_16200</name>
</gene>
<dbReference type="EMBL" id="VJVV01000017">
    <property type="protein sequence ID" value="TRO78511.1"/>
    <property type="molecule type" value="Genomic_DNA"/>
</dbReference>
<proteinExistence type="predicted"/>
<evidence type="ECO:0000256" key="1">
    <source>
        <dbReference type="SAM" id="MobiDB-lite"/>
    </source>
</evidence>
<dbReference type="Proteomes" id="UP000317155">
    <property type="component" value="Unassembled WGS sequence"/>
</dbReference>
<keyword evidence="3" id="KW-1185">Reference proteome</keyword>
<protein>
    <submittedName>
        <fullName evidence="2">Uncharacterized protein</fullName>
    </submittedName>
</protein>
<name>A0A550J5L7_9BACT</name>
<dbReference type="RefSeq" id="WP_092055056.1">
    <property type="nucleotide sequence ID" value="NZ_FOJJ01000009.1"/>
</dbReference>
<feature type="region of interest" description="Disordered" evidence="1">
    <location>
        <begin position="95"/>
        <end position="119"/>
    </location>
</feature>
<evidence type="ECO:0000313" key="3">
    <source>
        <dbReference type="Proteomes" id="UP000317155"/>
    </source>
</evidence>
<evidence type="ECO:0000313" key="2">
    <source>
        <dbReference type="EMBL" id="TRO78511.1"/>
    </source>
</evidence>
<accession>A0A550J5L7</accession>
<sequence length="119" mass="13784">MARSVSETARILADLYDESFGGDESERYRIGWSELRGIAGVRRLDEDFLRGINDALLENGYLLVTCDNFLVVSCEQNFTGTRRLPQRLVEKYIYEEDDNSEDADDFELEDEDDEEDELI</sequence>
<dbReference type="OrthoDB" id="8451272at2"/>
<organism evidence="2 3">
    <name type="scientific">Trichloromonas acetexigens</name>
    <dbReference type="NCBI Taxonomy" id="38815"/>
    <lineage>
        <taxon>Bacteria</taxon>
        <taxon>Pseudomonadati</taxon>
        <taxon>Thermodesulfobacteriota</taxon>
        <taxon>Desulfuromonadia</taxon>
        <taxon>Desulfuromonadales</taxon>
        <taxon>Trichloromonadaceae</taxon>
        <taxon>Trichloromonas</taxon>
    </lineage>
</organism>
<dbReference type="AlphaFoldDB" id="A0A550J5L7"/>
<reference evidence="2 3" key="1">
    <citation type="submission" date="2019-07" db="EMBL/GenBank/DDBJ databases">
        <title>Insights of Desulfuromonas acetexigens electromicrobiology.</title>
        <authorList>
            <person name="Katuri K."/>
            <person name="Sapireddy V."/>
            <person name="Shaw D.R."/>
            <person name="Saikaly P."/>
        </authorList>
    </citation>
    <scope>NUCLEOTIDE SEQUENCE [LARGE SCALE GENOMIC DNA]</scope>
    <source>
        <strain evidence="2 3">2873</strain>
    </source>
</reference>
<comment type="caution">
    <text evidence="2">The sequence shown here is derived from an EMBL/GenBank/DDBJ whole genome shotgun (WGS) entry which is preliminary data.</text>
</comment>